<name>A0AAV0R5J7_9ROSI</name>
<keyword evidence="3" id="KW-1185">Reference proteome</keyword>
<sequence>MAPHLQLRHLHVHKMRHPAGPSGSRPGPQRGASLRPKPHTSAACSASWPTPASSPSTNKTTTTLKDTPSLPPAASSSATTPSTPARFSWWSSIRSSPSRSTI</sequence>
<dbReference type="EMBL" id="CAMGYJ010000010">
    <property type="protein sequence ID" value="CAI0552780.1"/>
    <property type="molecule type" value="Genomic_DNA"/>
</dbReference>
<evidence type="ECO:0000256" key="1">
    <source>
        <dbReference type="SAM" id="MobiDB-lite"/>
    </source>
</evidence>
<dbReference type="Proteomes" id="UP001154282">
    <property type="component" value="Unassembled WGS sequence"/>
</dbReference>
<reference evidence="2" key="1">
    <citation type="submission" date="2022-08" db="EMBL/GenBank/DDBJ databases">
        <authorList>
            <person name="Gutierrez-Valencia J."/>
        </authorList>
    </citation>
    <scope>NUCLEOTIDE SEQUENCE</scope>
</reference>
<gene>
    <name evidence="2" type="ORF">LITE_LOCUS46583</name>
</gene>
<comment type="caution">
    <text evidence="2">The sequence shown here is derived from an EMBL/GenBank/DDBJ whole genome shotgun (WGS) entry which is preliminary data.</text>
</comment>
<accession>A0AAV0R5J7</accession>
<feature type="region of interest" description="Disordered" evidence="1">
    <location>
        <begin position="1"/>
        <end position="102"/>
    </location>
</feature>
<evidence type="ECO:0000313" key="3">
    <source>
        <dbReference type="Proteomes" id="UP001154282"/>
    </source>
</evidence>
<proteinExistence type="predicted"/>
<feature type="compositionally biased region" description="Low complexity" evidence="1">
    <location>
        <begin position="18"/>
        <end position="33"/>
    </location>
</feature>
<protein>
    <submittedName>
        <fullName evidence="2">Uncharacterized protein</fullName>
    </submittedName>
</protein>
<organism evidence="2 3">
    <name type="scientific">Linum tenue</name>
    <dbReference type="NCBI Taxonomy" id="586396"/>
    <lineage>
        <taxon>Eukaryota</taxon>
        <taxon>Viridiplantae</taxon>
        <taxon>Streptophyta</taxon>
        <taxon>Embryophyta</taxon>
        <taxon>Tracheophyta</taxon>
        <taxon>Spermatophyta</taxon>
        <taxon>Magnoliopsida</taxon>
        <taxon>eudicotyledons</taxon>
        <taxon>Gunneridae</taxon>
        <taxon>Pentapetalae</taxon>
        <taxon>rosids</taxon>
        <taxon>fabids</taxon>
        <taxon>Malpighiales</taxon>
        <taxon>Linaceae</taxon>
        <taxon>Linum</taxon>
    </lineage>
</organism>
<dbReference type="AlphaFoldDB" id="A0AAV0R5J7"/>
<feature type="compositionally biased region" description="Low complexity" evidence="1">
    <location>
        <begin position="40"/>
        <end position="102"/>
    </location>
</feature>
<feature type="compositionally biased region" description="Basic residues" evidence="1">
    <location>
        <begin position="1"/>
        <end position="17"/>
    </location>
</feature>
<evidence type="ECO:0000313" key="2">
    <source>
        <dbReference type="EMBL" id="CAI0552780.1"/>
    </source>
</evidence>